<sequence length="242" mass="27983">MKTKFLGKNEIGINYPGSSKILDPIVRQKKLSDIAGVDYWNAYEFSYLDSNRLPILKVVEITIPASSPITVESKSLKLYLNSFYKKKFISESVVLTKIIKDLSKLTKSEVKAKFIRKFSAEPKSLDINKTTLKFTKPNMPICFTGFRSICPVTSQPDFANIYILTDKKIEIKWLRSYIISFKEKGEFHEQCVEDMLVTLINKYPNSNFEVCGRFMRRGGIDINPIRSNKKNITFKNFRVFNQ</sequence>
<dbReference type="InterPro" id="IPR043133">
    <property type="entry name" value="GTP-CH-I_C/QueF"/>
</dbReference>
<dbReference type="InterPro" id="IPR029139">
    <property type="entry name" value="QueF_N"/>
</dbReference>
<evidence type="ECO:0000313" key="2">
    <source>
        <dbReference type="EMBL" id="EJP73240.1"/>
    </source>
</evidence>
<dbReference type="EMBL" id="JH611175">
    <property type="protein sequence ID" value="EJP73240.1"/>
    <property type="molecule type" value="Genomic_DNA"/>
</dbReference>
<dbReference type="InterPro" id="IPR050084">
    <property type="entry name" value="NADPH_dep_7-cyano-7-deazaG_red"/>
</dbReference>
<evidence type="ECO:0000259" key="1">
    <source>
        <dbReference type="Pfam" id="PF14819"/>
    </source>
</evidence>
<dbReference type="Pfam" id="PF14819">
    <property type="entry name" value="QueF_N"/>
    <property type="match status" value="1"/>
</dbReference>
<organism evidence="2 3">
    <name type="scientific">SAR86 cluster bacterium SAR86B</name>
    <dbReference type="NCBI Taxonomy" id="1123867"/>
    <lineage>
        <taxon>Bacteria</taxon>
        <taxon>Pseudomonadati</taxon>
        <taxon>Pseudomonadota</taxon>
        <taxon>Gammaproteobacteria</taxon>
        <taxon>SAR86 cluster</taxon>
    </lineage>
</organism>
<name>J4X0X9_9GAMM</name>
<proteinExistence type="predicted"/>
<gene>
    <name evidence="2" type="ORF">NT02SARS_1531</name>
</gene>
<dbReference type="Gene3D" id="3.30.1130.10">
    <property type="match status" value="2"/>
</dbReference>
<dbReference type="HOGENOM" id="CLU_054738_0_0_6"/>
<dbReference type="AlphaFoldDB" id="J4X0X9"/>
<evidence type="ECO:0000313" key="3">
    <source>
        <dbReference type="Proteomes" id="UP000010116"/>
    </source>
</evidence>
<dbReference type="Pfam" id="PF14489">
    <property type="entry name" value="QueF"/>
    <property type="match status" value="1"/>
</dbReference>
<dbReference type="GO" id="GO:0008616">
    <property type="term" value="P:tRNA queuosine(34) biosynthetic process"/>
    <property type="evidence" value="ECO:0007669"/>
    <property type="project" value="InterPro"/>
</dbReference>
<feature type="domain" description="NADPH-dependent 7-cyano-7-deazaguanine reductase N-terminal" evidence="1">
    <location>
        <begin position="32"/>
        <end position="113"/>
    </location>
</feature>
<dbReference type="Proteomes" id="UP000010116">
    <property type="component" value="Unassembled WGS sequence"/>
</dbReference>
<reference evidence="2 3" key="1">
    <citation type="journal article" date="2012" name="ISME J.">
        <title>Genomic insights to SAR86, an abundant and uncultivated marine bacterial lineage.</title>
        <authorList>
            <person name="Dupont C.L."/>
            <person name="Rusch D.B."/>
            <person name="Yooseph S."/>
            <person name="Lombardo M.J."/>
            <person name="Richter R.A."/>
            <person name="Valas R."/>
            <person name="Novotny M."/>
            <person name="Yee-Greenbaum J."/>
            <person name="Selengut J.D."/>
            <person name="Haft D.H."/>
            <person name="Halpern A.L."/>
            <person name="Lasken R.S."/>
            <person name="Nealson K."/>
            <person name="Friedman R."/>
            <person name="Venter J.C."/>
        </authorList>
    </citation>
    <scope>NUCLEOTIDE SEQUENCE [LARGE SCALE GENOMIC DNA]</scope>
</reference>
<dbReference type="PANTHER" id="PTHR34354">
    <property type="entry name" value="NADPH-DEPENDENT 7-CYANO-7-DEAZAGUANINE REDUCTASE"/>
    <property type="match status" value="1"/>
</dbReference>
<dbReference type="GO" id="GO:0033739">
    <property type="term" value="F:preQ1 synthase activity"/>
    <property type="evidence" value="ECO:0007669"/>
    <property type="project" value="InterPro"/>
</dbReference>
<protein>
    <submittedName>
        <fullName evidence="2">NADPH-dependent 7-cyano-7-deazaguanine reductase</fullName>
    </submittedName>
</protein>
<dbReference type="PANTHER" id="PTHR34354:SF1">
    <property type="entry name" value="NADPH-DEPENDENT 7-CYANO-7-DEAZAGUANINE REDUCTASE"/>
    <property type="match status" value="1"/>
</dbReference>
<dbReference type="InterPro" id="IPR029500">
    <property type="entry name" value="QueF"/>
</dbReference>
<dbReference type="SUPFAM" id="SSF55620">
    <property type="entry name" value="Tetrahydrobiopterin biosynthesis enzymes-like"/>
    <property type="match status" value="1"/>
</dbReference>
<accession>J4X0X9</accession>